<dbReference type="EC" id="4.1.3.17" evidence="5"/>
<evidence type="ECO:0000256" key="5">
    <source>
        <dbReference type="ARBA" id="ARBA00012213"/>
    </source>
</evidence>
<evidence type="ECO:0000313" key="12">
    <source>
        <dbReference type="EMBL" id="GAA4414887.1"/>
    </source>
</evidence>
<dbReference type="SUPFAM" id="SSF89562">
    <property type="entry name" value="RraA-like"/>
    <property type="match status" value="1"/>
</dbReference>
<protein>
    <recommendedName>
        <fullName evidence="7">Putative 4-hydroxy-4-methyl-2-oxoglutarate aldolase</fullName>
        <ecNumber evidence="6">4.1.1.112</ecNumber>
        <ecNumber evidence="5">4.1.3.17</ecNumber>
    </recommendedName>
    <alternativeName>
        <fullName evidence="10">Oxaloacetate decarboxylase</fullName>
    </alternativeName>
    <alternativeName>
        <fullName evidence="9">RraA-like protein</fullName>
    </alternativeName>
</protein>
<dbReference type="PANTHER" id="PTHR33254:SF16">
    <property type="entry name" value="BLR3842 PROTEIN"/>
    <property type="match status" value="1"/>
</dbReference>
<evidence type="ECO:0000256" key="7">
    <source>
        <dbReference type="ARBA" id="ARBA00016549"/>
    </source>
</evidence>
<dbReference type="Proteomes" id="UP001500622">
    <property type="component" value="Unassembled WGS sequence"/>
</dbReference>
<comment type="catalytic activity">
    <reaction evidence="11">
        <text>oxaloacetate + H(+) = pyruvate + CO2</text>
        <dbReference type="Rhea" id="RHEA:15641"/>
        <dbReference type="ChEBI" id="CHEBI:15361"/>
        <dbReference type="ChEBI" id="CHEBI:15378"/>
        <dbReference type="ChEBI" id="CHEBI:16452"/>
        <dbReference type="ChEBI" id="CHEBI:16526"/>
        <dbReference type="EC" id="4.1.1.112"/>
    </reaction>
</comment>
<evidence type="ECO:0000313" key="13">
    <source>
        <dbReference type="Proteomes" id="UP001500622"/>
    </source>
</evidence>
<dbReference type="InterPro" id="IPR036704">
    <property type="entry name" value="RraA/RraA-like_sf"/>
</dbReference>
<dbReference type="Gene3D" id="3.50.30.40">
    <property type="entry name" value="Ribonuclease E inhibitor RraA/RraA-like"/>
    <property type="match status" value="1"/>
</dbReference>
<comment type="similarity">
    <text evidence="3">Belongs to the class II aldolase/RraA-like family.</text>
</comment>
<evidence type="ECO:0000256" key="9">
    <source>
        <dbReference type="ARBA" id="ARBA00030169"/>
    </source>
</evidence>
<evidence type="ECO:0000256" key="4">
    <source>
        <dbReference type="ARBA" id="ARBA00011233"/>
    </source>
</evidence>
<dbReference type="CDD" id="cd16841">
    <property type="entry name" value="RraA_family"/>
    <property type="match status" value="1"/>
</dbReference>
<dbReference type="NCBIfam" id="NF006731">
    <property type="entry name" value="PRK09262.1"/>
    <property type="match status" value="1"/>
</dbReference>
<evidence type="ECO:0000256" key="3">
    <source>
        <dbReference type="ARBA" id="ARBA00008621"/>
    </source>
</evidence>
<dbReference type="EC" id="4.1.1.112" evidence="6"/>
<evidence type="ECO:0000256" key="10">
    <source>
        <dbReference type="ARBA" id="ARBA00032305"/>
    </source>
</evidence>
<sequence length="216" mass="22445">MGRTGLLGPHLRPIQSDVRMAGTAVTVLAWPGDNLMIHAAVEQCREGDVLVVTTTSESLDGAFGELFATALQRRGVRGLVTTTGVRDTAELREMNFPVWSAAVHAQGTVKATPGAVNVPVTIGRTVVHPGDVIVADDDGVLSVPRAEAGTAIASSKARIAKEEAARTAFSQGELGLDRYGLREVLERLGVTYVDASEDVAGGSDGTVGAAESVDRA</sequence>
<comment type="catalytic activity">
    <reaction evidence="1">
        <text>4-hydroxy-4-methyl-2-oxoglutarate = 2 pyruvate</text>
        <dbReference type="Rhea" id="RHEA:22748"/>
        <dbReference type="ChEBI" id="CHEBI:15361"/>
        <dbReference type="ChEBI" id="CHEBI:58276"/>
        <dbReference type="EC" id="4.1.3.17"/>
    </reaction>
</comment>
<comment type="function">
    <text evidence="8">Catalyzes the aldol cleavage of 4-hydroxy-4-methyl-2-oxoglutarate (HMG) into 2 molecules of pyruvate. Also contains a secondary oxaloacetate (OAA) decarboxylase activity due to the common pyruvate enolate transition state formed following C-C bond cleavage in the retro-aldol and decarboxylation reactions.</text>
</comment>
<name>A0ABP8KS54_9MICO</name>
<evidence type="ECO:0000256" key="2">
    <source>
        <dbReference type="ARBA" id="ARBA00001968"/>
    </source>
</evidence>
<dbReference type="InterPro" id="IPR005493">
    <property type="entry name" value="RraA/RraA-like"/>
</dbReference>
<dbReference type="Pfam" id="PF03737">
    <property type="entry name" value="RraA-like"/>
    <property type="match status" value="1"/>
</dbReference>
<organism evidence="12 13">
    <name type="scientific">Georgenia halophila</name>
    <dbReference type="NCBI Taxonomy" id="620889"/>
    <lineage>
        <taxon>Bacteria</taxon>
        <taxon>Bacillati</taxon>
        <taxon>Actinomycetota</taxon>
        <taxon>Actinomycetes</taxon>
        <taxon>Micrococcales</taxon>
        <taxon>Bogoriellaceae</taxon>
        <taxon>Georgenia</taxon>
    </lineage>
</organism>
<comment type="caution">
    <text evidence="12">The sequence shown here is derived from an EMBL/GenBank/DDBJ whole genome shotgun (WGS) entry which is preliminary data.</text>
</comment>
<evidence type="ECO:0000256" key="11">
    <source>
        <dbReference type="ARBA" id="ARBA00047973"/>
    </source>
</evidence>
<dbReference type="PANTHER" id="PTHR33254">
    <property type="entry name" value="4-HYDROXY-4-METHYL-2-OXOGLUTARATE ALDOLASE 3-RELATED"/>
    <property type="match status" value="1"/>
</dbReference>
<comment type="cofactor">
    <cofactor evidence="2">
        <name>a divalent metal cation</name>
        <dbReference type="ChEBI" id="CHEBI:60240"/>
    </cofactor>
</comment>
<accession>A0ABP8KS54</accession>
<reference evidence="13" key="1">
    <citation type="journal article" date="2019" name="Int. J. Syst. Evol. Microbiol.">
        <title>The Global Catalogue of Microorganisms (GCM) 10K type strain sequencing project: providing services to taxonomists for standard genome sequencing and annotation.</title>
        <authorList>
            <consortium name="The Broad Institute Genomics Platform"/>
            <consortium name="The Broad Institute Genome Sequencing Center for Infectious Disease"/>
            <person name="Wu L."/>
            <person name="Ma J."/>
        </authorList>
    </citation>
    <scope>NUCLEOTIDE SEQUENCE [LARGE SCALE GENOMIC DNA]</scope>
    <source>
        <strain evidence="13">JCM 17810</strain>
    </source>
</reference>
<evidence type="ECO:0000256" key="6">
    <source>
        <dbReference type="ARBA" id="ARBA00012947"/>
    </source>
</evidence>
<dbReference type="EMBL" id="BAABGN010000001">
    <property type="protein sequence ID" value="GAA4414887.1"/>
    <property type="molecule type" value="Genomic_DNA"/>
</dbReference>
<keyword evidence="13" id="KW-1185">Reference proteome</keyword>
<evidence type="ECO:0000256" key="8">
    <source>
        <dbReference type="ARBA" id="ARBA00025046"/>
    </source>
</evidence>
<gene>
    <name evidence="12" type="ORF">GCM10023169_00670</name>
</gene>
<proteinExistence type="inferred from homology"/>
<comment type="subunit">
    <text evidence="4">Homotrimer.</text>
</comment>
<evidence type="ECO:0000256" key="1">
    <source>
        <dbReference type="ARBA" id="ARBA00001342"/>
    </source>
</evidence>